<feature type="domain" description="Polyphosphate kinase C-terminal" evidence="11">
    <location>
        <begin position="333"/>
        <end position="496"/>
    </location>
</feature>
<keyword evidence="1 6" id="KW-0597">Phosphoprotein</keyword>
<feature type="binding site" evidence="6">
    <location>
        <position position="49"/>
    </location>
    <ligand>
        <name>ATP</name>
        <dbReference type="ChEBI" id="CHEBI:30616"/>
    </ligand>
</feature>
<comment type="cofactor">
    <cofactor evidence="6">
        <name>Mg(2+)</name>
        <dbReference type="ChEBI" id="CHEBI:18420"/>
    </cofactor>
</comment>
<dbReference type="InterPro" id="IPR003414">
    <property type="entry name" value="PP_kinase"/>
</dbReference>
<feature type="domain" description="Polyphosphate kinase middle" evidence="8">
    <location>
        <begin position="128"/>
        <end position="307"/>
    </location>
</feature>
<dbReference type="NCBIfam" id="NF003921">
    <property type="entry name" value="PRK05443.2-2"/>
    <property type="match status" value="1"/>
</dbReference>
<evidence type="ECO:0000256" key="4">
    <source>
        <dbReference type="ARBA" id="ARBA00022777"/>
    </source>
</evidence>
<feature type="active site" description="Phosphohistidine intermediate" evidence="6">
    <location>
        <position position="437"/>
    </location>
</feature>
<dbReference type="InterPro" id="IPR041108">
    <property type="entry name" value="PP_kinase_C_1"/>
</dbReference>
<dbReference type="CDD" id="cd09167">
    <property type="entry name" value="PLDc_EcPPK1_C2_like"/>
    <property type="match status" value="1"/>
</dbReference>
<keyword evidence="13" id="KW-1185">Reference proteome</keyword>
<dbReference type="NCBIfam" id="NF003917">
    <property type="entry name" value="PRK05443.1-1"/>
    <property type="match status" value="1"/>
</dbReference>
<dbReference type="Proteomes" id="UP001501411">
    <property type="component" value="Unassembled WGS sequence"/>
</dbReference>
<dbReference type="CDD" id="cd09164">
    <property type="entry name" value="PLDc_EcPPK1_C1_like"/>
    <property type="match status" value="1"/>
</dbReference>
<dbReference type="NCBIfam" id="TIGR03705">
    <property type="entry name" value="poly_P_kin"/>
    <property type="match status" value="1"/>
</dbReference>
<evidence type="ECO:0000313" key="12">
    <source>
        <dbReference type="EMBL" id="GAA4788658.1"/>
    </source>
</evidence>
<keyword evidence="4 6" id="KW-0418">Kinase</keyword>
<dbReference type="HAMAP" id="MF_00347">
    <property type="entry name" value="Polyphosphate_kinase"/>
    <property type="match status" value="1"/>
</dbReference>
<dbReference type="InterPro" id="IPR025198">
    <property type="entry name" value="PPK_N_dom"/>
</dbReference>
<feature type="domain" description="Polyphosphate kinase C-terminal" evidence="10">
    <location>
        <begin position="506"/>
        <end position="677"/>
    </location>
</feature>
<dbReference type="EC" id="2.7.4.1" evidence="6 7"/>
<feature type="binding site" evidence="6">
    <location>
        <position position="407"/>
    </location>
    <ligand>
        <name>Mg(2+)</name>
        <dbReference type="ChEBI" id="CHEBI:18420"/>
    </ligand>
</feature>
<feature type="binding site" evidence="6">
    <location>
        <position position="594"/>
    </location>
    <ligand>
        <name>ATP</name>
        <dbReference type="ChEBI" id="CHEBI:30616"/>
    </ligand>
</feature>
<dbReference type="InterPro" id="IPR036832">
    <property type="entry name" value="PPK_N_dom_sf"/>
</dbReference>
<dbReference type="EMBL" id="BAABIQ010000008">
    <property type="protein sequence ID" value="GAA4788658.1"/>
    <property type="molecule type" value="Genomic_DNA"/>
</dbReference>
<feature type="domain" description="Polyphosphate kinase N-terminal" evidence="9">
    <location>
        <begin position="11"/>
        <end position="116"/>
    </location>
</feature>
<evidence type="ECO:0000256" key="1">
    <source>
        <dbReference type="ARBA" id="ARBA00022553"/>
    </source>
</evidence>
<proteinExistence type="inferred from homology"/>
<dbReference type="PIRSF" id="PIRSF015589">
    <property type="entry name" value="PP_kinase"/>
    <property type="match status" value="1"/>
</dbReference>
<accession>A0ABP9B2H6</accession>
<dbReference type="SUPFAM" id="SSF143724">
    <property type="entry name" value="PHP14-like"/>
    <property type="match status" value="1"/>
</dbReference>
<evidence type="ECO:0000256" key="3">
    <source>
        <dbReference type="ARBA" id="ARBA00022741"/>
    </source>
</evidence>
<protein>
    <recommendedName>
        <fullName evidence="6 7">Polyphosphate kinase</fullName>
        <ecNumber evidence="6 7">2.7.4.1</ecNumber>
    </recommendedName>
    <alternativeName>
        <fullName evidence="6">ATP-polyphosphate phosphotransferase</fullName>
    </alternativeName>
    <alternativeName>
        <fullName evidence="6">Polyphosphoric acid kinase</fullName>
    </alternativeName>
</protein>
<dbReference type="InterPro" id="IPR025200">
    <property type="entry name" value="PPK_C_dom2"/>
</dbReference>
<sequence length="693" mass="80976">MSISFKRKAPFVNREISWLYFNERVLQEAADKSVPLLERLKFLAIFSSNLDEFYRVRVATLNRLVNVNTKAKELLGFNPRKVLHEIKNIVVKQEKKFEYLYENEIIKELAEEKIFIINDRQLNVNRGQFVRQYFHEHVLPNLVPVMLTSDEDKPFPELKDRRIYFLIKLSYRKKLKYALLEVPTKHMKRFLVLPNTNELKFIILLDDIIRYCLDDLFFIFKYDAIEAYTIQLTRDAELDIDTNVSEKFIESLSKSLQRRAKGKPMRLLYDGEIPLDMLNFLVSKMDLNNGVLIPANRYHNFKDFIDFPNVAGTKLTYAPLAPLVVKGLDLGESIFSQIAKRDYLINLPYQSFDYIIHFLREAAIDPKVVSINISLYRLAENSKIINALINAAKNGKKVSCLVEVKARFDEEANIFWSNKLQESGVHVNYGLLTYKVHAKICLISRREKGRLVYYANLATGNYNEKSARTYGDHSIFTIHKGITTDLKRFFKGLDNKSFYKDYHYIITSPLEMRTRIYAFIDREIEEARQGREAYMILKMNSLSDEDIILKLYEASNAGVKIDLIVRGMCCLVPQQVGYSENIRVISIVDRFLEHARVWIFCNGGEENMYLSSADWMTRNIDRRLEVSFPILDPSVREEIRAIINIQLKDNIKARIITANNDNKYVRKRKNVPDCQSQLATYDYLKTKLNTASE</sequence>
<feature type="binding site" evidence="6">
    <location>
        <position position="377"/>
    </location>
    <ligand>
        <name>Mg(2+)</name>
        <dbReference type="ChEBI" id="CHEBI:18420"/>
    </ligand>
</feature>
<dbReference type="InterPro" id="IPR024953">
    <property type="entry name" value="PP_kinase_middle"/>
</dbReference>
<evidence type="ECO:0000256" key="5">
    <source>
        <dbReference type="ARBA" id="ARBA00022840"/>
    </source>
</evidence>
<dbReference type="Gene3D" id="3.30.870.10">
    <property type="entry name" value="Endonuclease Chain A"/>
    <property type="match status" value="2"/>
</dbReference>
<keyword evidence="6" id="KW-0479">Metal-binding</keyword>
<evidence type="ECO:0000313" key="13">
    <source>
        <dbReference type="Proteomes" id="UP001501411"/>
    </source>
</evidence>
<dbReference type="Pfam" id="PF02503">
    <property type="entry name" value="PP_kinase"/>
    <property type="match status" value="1"/>
</dbReference>
<gene>
    <name evidence="12" type="primary">ppk1</name>
    <name evidence="6" type="synonym">ppk</name>
    <name evidence="12" type="ORF">GCM10023231_16120</name>
</gene>
<dbReference type="Pfam" id="PF17941">
    <property type="entry name" value="PP_kinase_C_1"/>
    <property type="match status" value="1"/>
</dbReference>
<comment type="function">
    <text evidence="6 7">Catalyzes the reversible transfer of the terminal phosphate of ATP to form a long-chain polyphosphate (polyP).</text>
</comment>
<dbReference type="SUPFAM" id="SSF140356">
    <property type="entry name" value="PPK N-terminal domain-like"/>
    <property type="match status" value="1"/>
</dbReference>
<dbReference type="Pfam" id="PF13090">
    <property type="entry name" value="PP_kinase_C"/>
    <property type="match status" value="1"/>
</dbReference>
<dbReference type="PANTHER" id="PTHR30218">
    <property type="entry name" value="POLYPHOSPHATE KINASE"/>
    <property type="match status" value="1"/>
</dbReference>
<dbReference type="GO" id="GO:0016301">
    <property type="term" value="F:kinase activity"/>
    <property type="evidence" value="ECO:0007669"/>
    <property type="project" value="UniProtKB-KW"/>
</dbReference>
<feature type="binding site" evidence="6">
    <location>
        <position position="470"/>
    </location>
    <ligand>
        <name>ATP</name>
        <dbReference type="ChEBI" id="CHEBI:30616"/>
    </ligand>
</feature>
<evidence type="ECO:0000256" key="2">
    <source>
        <dbReference type="ARBA" id="ARBA00022679"/>
    </source>
</evidence>
<reference evidence="13" key="1">
    <citation type="journal article" date="2019" name="Int. J. Syst. Evol. Microbiol.">
        <title>The Global Catalogue of Microorganisms (GCM) 10K type strain sequencing project: providing services to taxonomists for standard genome sequencing and annotation.</title>
        <authorList>
            <consortium name="The Broad Institute Genomics Platform"/>
            <consortium name="The Broad Institute Genome Sequencing Center for Infectious Disease"/>
            <person name="Wu L."/>
            <person name="Ma J."/>
        </authorList>
    </citation>
    <scope>NUCLEOTIDE SEQUENCE [LARGE SCALE GENOMIC DNA]</scope>
    <source>
        <strain evidence="13">JCM 18200</strain>
    </source>
</reference>
<organism evidence="12 13">
    <name type="scientific">Olivibacter ginsenosidimutans</name>
    <dbReference type="NCBI Taxonomy" id="1176537"/>
    <lineage>
        <taxon>Bacteria</taxon>
        <taxon>Pseudomonadati</taxon>
        <taxon>Bacteroidota</taxon>
        <taxon>Sphingobacteriia</taxon>
        <taxon>Sphingobacteriales</taxon>
        <taxon>Sphingobacteriaceae</taxon>
        <taxon>Olivibacter</taxon>
    </lineage>
</organism>
<dbReference type="RefSeq" id="WP_345231241.1">
    <property type="nucleotide sequence ID" value="NZ_BAABIQ010000008.1"/>
</dbReference>
<evidence type="ECO:0000259" key="11">
    <source>
        <dbReference type="Pfam" id="PF17941"/>
    </source>
</evidence>
<feature type="binding site" evidence="6">
    <location>
        <position position="566"/>
    </location>
    <ligand>
        <name>ATP</name>
        <dbReference type="ChEBI" id="CHEBI:30616"/>
    </ligand>
</feature>
<evidence type="ECO:0000256" key="7">
    <source>
        <dbReference type="RuleBase" id="RU003800"/>
    </source>
</evidence>
<evidence type="ECO:0000259" key="10">
    <source>
        <dbReference type="Pfam" id="PF13090"/>
    </source>
</evidence>
<keyword evidence="6" id="KW-0460">Magnesium</keyword>
<keyword evidence="3 6" id="KW-0547">Nucleotide-binding</keyword>
<evidence type="ECO:0000259" key="8">
    <source>
        <dbReference type="Pfam" id="PF02503"/>
    </source>
</evidence>
<dbReference type="SUPFAM" id="SSF56024">
    <property type="entry name" value="Phospholipase D/nuclease"/>
    <property type="match status" value="2"/>
</dbReference>
<dbReference type="PANTHER" id="PTHR30218:SF0">
    <property type="entry name" value="POLYPHOSPHATE KINASE"/>
    <property type="match status" value="1"/>
</dbReference>
<keyword evidence="5 6" id="KW-0067">ATP-binding</keyword>
<name>A0ABP9B2H6_9SPHI</name>
<evidence type="ECO:0000256" key="6">
    <source>
        <dbReference type="HAMAP-Rule" id="MF_00347"/>
    </source>
</evidence>
<dbReference type="Pfam" id="PF13089">
    <property type="entry name" value="PP_kinase_N"/>
    <property type="match status" value="1"/>
</dbReference>
<keyword evidence="2 6" id="KW-0808">Transferase</keyword>
<dbReference type="InterPro" id="IPR036830">
    <property type="entry name" value="PP_kinase_middle_dom_sf"/>
</dbReference>
<dbReference type="Gene3D" id="1.20.58.310">
    <property type="entry name" value="Polyphosphate kinase N-terminal domain"/>
    <property type="match status" value="1"/>
</dbReference>
<comment type="catalytic activity">
    <reaction evidence="6 7">
        <text>[phosphate](n) + ATP = [phosphate](n+1) + ADP</text>
        <dbReference type="Rhea" id="RHEA:19573"/>
        <dbReference type="Rhea" id="RHEA-COMP:9859"/>
        <dbReference type="Rhea" id="RHEA-COMP:14280"/>
        <dbReference type="ChEBI" id="CHEBI:16838"/>
        <dbReference type="ChEBI" id="CHEBI:30616"/>
        <dbReference type="ChEBI" id="CHEBI:456216"/>
        <dbReference type="EC" id="2.7.4.1"/>
    </reaction>
</comment>
<comment type="caution">
    <text evidence="12">The sequence shown here is derived from an EMBL/GenBank/DDBJ whole genome shotgun (WGS) entry which is preliminary data.</text>
</comment>
<comment type="PTM">
    <text evidence="6 7">An intermediate of this reaction is the autophosphorylated ppk in which a phosphate is covalently linked to a histidine residue through a N-P bond.</text>
</comment>
<evidence type="ECO:0000259" key="9">
    <source>
        <dbReference type="Pfam" id="PF13089"/>
    </source>
</evidence>
<comment type="similarity">
    <text evidence="6 7">Belongs to the polyphosphate kinase 1 (PPK1) family.</text>
</comment>
<dbReference type="Gene3D" id="3.30.1840.10">
    <property type="entry name" value="Polyphosphate kinase middle domain"/>
    <property type="match status" value="1"/>
</dbReference>